<comment type="similarity">
    <text evidence="2 6">Belongs to the PanB family.</text>
</comment>
<keyword evidence="6" id="KW-0566">Pantothenate biosynthesis</keyword>
<evidence type="ECO:0000256" key="1">
    <source>
        <dbReference type="ARBA" id="ARBA00005033"/>
    </source>
</evidence>
<evidence type="ECO:0000256" key="6">
    <source>
        <dbReference type="RuleBase" id="RU362100"/>
    </source>
</evidence>
<dbReference type="InterPro" id="IPR003700">
    <property type="entry name" value="Pantoate_hydroxy_MeTrfase"/>
</dbReference>
<dbReference type="NCBIfam" id="NF001452">
    <property type="entry name" value="PRK00311.1"/>
    <property type="match status" value="1"/>
</dbReference>
<comment type="catalytic activity">
    <reaction evidence="5 6">
        <text>(6R)-5,10-methylene-5,6,7,8-tetrahydrofolate + 3-methyl-2-oxobutanoate + H2O = 2-dehydropantoate + (6S)-5,6,7,8-tetrahydrofolate</text>
        <dbReference type="Rhea" id="RHEA:11824"/>
        <dbReference type="ChEBI" id="CHEBI:11561"/>
        <dbReference type="ChEBI" id="CHEBI:11851"/>
        <dbReference type="ChEBI" id="CHEBI:15377"/>
        <dbReference type="ChEBI" id="CHEBI:15636"/>
        <dbReference type="ChEBI" id="CHEBI:57453"/>
        <dbReference type="EC" id="2.1.2.11"/>
    </reaction>
</comment>
<dbReference type="GO" id="GO:0005739">
    <property type="term" value="C:mitochondrion"/>
    <property type="evidence" value="ECO:0007669"/>
    <property type="project" value="TreeGrafter"/>
</dbReference>
<evidence type="ECO:0000256" key="4">
    <source>
        <dbReference type="ARBA" id="ARBA00022679"/>
    </source>
</evidence>
<protein>
    <recommendedName>
        <fullName evidence="3 6">3-methyl-2-oxobutanoate hydroxymethyltransferase</fullName>
        <ecNumber evidence="3 6">2.1.2.11</ecNumber>
    </recommendedName>
</protein>
<dbReference type="FunFam" id="3.20.20.60:FF:000003">
    <property type="entry name" value="3-methyl-2-oxobutanoate hydroxymethyltransferase"/>
    <property type="match status" value="1"/>
</dbReference>
<dbReference type="Gene3D" id="3.20.20.60">
    <property type="entry name" value="Phosphoenolpyruvate-binding domains"/>
    <property type="match status" value="1"/>
</dbReference>
<gene>
    <name evidence="7" type="ORF">BJ684DRAFT_8353</name>
</gene>
<evidence type="ECO:0000313" key="7">
    <source>
        <dbReference type="EMBL" id="RKP14579.1"/>
    </source>
</evidence>
<dbReference type="GO" id="GO:0008168">
    <property type="term" value="F:methyltransferase activity"/>
    <property type="evidence" value="ECO:0007669"/>
    <property type="project" value="UniProtKB-KW"/>
</dbReference>
<comment type="pathway">
    <text evidence="1 6">Cofactor biosynthesis; (R)-pantothenate biosynthesis; (R)-pantoate from 3-methyl-2-oxobutanoate: step 1/2.</text>
</comment>
<dbReference type="GO" id="GO:0032259">
    <property type="term" value="P:methylation"/>
    <property type="evidence" value="ECO:0007669"/>
    <property type="project" value="UniProtKB-KW"/>
</dbReference>
<dbReference type="Pfam" id="PF02548">
    <property type="entry name" value="Pantoate_transf"/>
    <property type="match status" value="1"/>
</dbReference>
<dbReference type="InterPro" id="IPR015813">
    <property type="entry name" value="Pyrv/PenolPyrv_kinase-like_dom"/>
</dbReference>
<dbReference type="GO" id="GO:0000287">
    <property type="term" value="F:magnesium ion binding"/>
    <property type="evidence" value="ECO:0007669"/>
    <property type="project" value="TreeGrafter"/>
</dbReference>
<keyword evidence="7" id="KW-0489">Methyltransferase</keyword>
<sequence>MLTAYDYPTGLIVDRAGMDLCLVGDSLGMVCLGYDSTTSVTMEDMIHHCSATSRGAQKAFLIGDLPFGAYQASTEQAIRNACRLMQEGNVESIKLEGGRVYKERISAMTGAGIPVMGHIGLTPQSQAALGGYRVQGKTASQAMHLLEDALALQDAGCWSIVLEAVPAPVAKAVTDRLSIPTIGIGAGQECSGQVLVMMDMLGIFDKFLPRFCKQYAQLSVEMARAVEQYGKEVTAGSFPGPEHCYPMPAKEEDAFHEALSQWDQRQV</sequence>
<dbReference type="UniPathway" id="UPA00028">
    <property type="reaction ID" value="UER00003"/>
</dbReference>
<dbReference type="CDD" id="cd06557">
    <property type="entry name" value="KPHMT-like"/>
    <property type="match status" value="1"/>
</dbReference>
<dbReference type="EMBL" id="KZ987816">
    <property type="protein sequence ID" value="RKP14579.1"/>
    <property type="molecule type" value="Genomic_DNA"/>
</dbReference>
<evidence type="ECO:0000313" key="8">
    <source>
        <dbReference type="Proteomes" id="UP000267251"/>
    </source>
</evidence>
<dbReference type="Proteomes" id="UP000267251">
    <property type="component" value="Unassembled WGS sequence"/>
</dbReference>
<dbReference type="GO" id="GO:0015940">
    <property type="term" value="P:pantothenate biosynthetic process"/>
    <property type="evidence" value="ECO:0007669"/>
    <property type="project" value="UniProtKB-UniPathway"/>
</dbReference>
<dbReference type="PIRSF" id="PIRSF000388">
    <property type="entry name" value="Pantoate_hydroxy_MeTrfase"/>
    <property type="match status" value="1"/>
</dbReference>
<evidence type="ECO:0000256" key="5">
    <source>
        <dbReference type="ARBA" id="ARBA00049172"/>
    </source>
</evidence>
<reference evidence="8" key="1">
    <citation type="journal article" date="2018" name="Nat. Microbiol.">
        <title>Leveraging single-cell genomics to expand the fungal tree of life.</title>
        <authorList>
            <person name="Ahrendt S.R."/>
            <person name="Quandt C.A."/>
            <person name="Ciobanu D."/>
            <person name="Clum A."/>
            <person name="Salamov A."/>
            <person name="Andreopoulos B."/>
            <person name="Cheng J.F."/>
            <person name="Woyke T."/>
            <person name="Pelin A."/>
            <person name="Henrissat B."/>
            <person name="Reynolds N.K."/>
            <person name="Benny G.L."/>
            <person name="Smith M.E."/>
            <person name="James T.Y."/>
            <person name="Grigoriev I.V."/>
        </authorList>
    </citation>
    <scope>NUCLEOTIDE SEQUENCE [LARGE SCALE GENOMIC DNA]</scope>
</reference>
<dbReference type="PANTHER" id="PTHR20881:SF0">
    <property type="entry name" value="3-METHYL-2-OXOBUTANOATE HYDROXYMETHYLTRANSFERASE"/>
    <property type="match status" value="1"/>
</dbReference>
<dbReference type="SUPFAM" id="SSF51621">
    <property type="entry name" value="Phosphoenolpyruvate/pyruvate domain"/>
    <property type="match status" value="1"/>
</dbReference>
<dbReference type="AlphaFoldDB" id="A0A4V1IYH5"/>
<keyword evidence="4 6" id="KW-0808">Transferase</keyword>
<dbReference type="NCBIfam" id="TIGR00222">
    <property type="entry name" value="panB"/>
    <property type="match status" value="1"/>
</dbReference>
<dbReference type="OrthoDB" id="425211at2759"/>
<accession>A0A4V1IYH5</accession>
<evidence type="ECO:0000256" key="3">
    <source>
        <dbReference type="ARBA" id="ARBA00012618"/>
    </source>
</evidence>
<evidence type="ECO:0000256" key="2">
    <source>
        <dbReference type="ARBA" id="ARBA00008676"/>
    </source>
</evidence>
<dbReference type="PANTHER" id="PTHR20881">
    <property type="entry name" value="3-METHYL-2-OXOBUTANOATE HYDROXYMETHYLTRANSFERASE"/>
    <property type="match status" value="1"/>
</dbReference>
<name>A0A4V1IYH5_9FUNG</name>
<dbReference type="EC" id="2.1.2.11" evidence="3 6"/>
<dbReference type="HAMAP" id="MF_00156">
    <property type="entry name" value="PanB"/>
    <property type="match status" value="1"/>
</dbReference>
<proteinExistence type="inferred from homology"/>
<dbReference type="GO" id="GO:0003864">
    <property type="term" value="F:3-methyl-2-oxobutanoate hydroxymethyltransferase activity"/>
    <property type="evidence" value="ECO:0007669"/>
    <property type="project" value="UniProtKB-EC"/>
</dbReference>
<organism evidence="7 8">
    <name type="scientific">Piptocephalis cylindrospora</name>
    <dbReference type="NCBI Taxonomy" id="1907219"/>
    <lineage>
        <taxon>Eukaryota</taxon>
        <taxon>Fungi</taxon>
        <taxon>Fungi incertae sedis</taxon>
        <taxon>Zoopagomycota</taxon>
        <taxon>Zoopagomycotina</taxon>
        <taxon>Zoopagomycetes</taxon>
        <taxon>Zoopagales</taxon>
        <taxon>Piptocephalidaceae</taxon>
        <taxon>Piptocephalis</taxon>
    </lineage>
</organism>
<comment type="function">
    <text evidence="6">Catalyzes the reversible reaction in which hydroxymethyl group from 5,10-methylenetetrahydrofolate is transferred onto alpha-ketoisovalerate to form ketopantoate.</text>
</comment>
<keyword evidence="8" id="KW-1185">Reference proteome</keyword>
<dbReference type="InterPro" id="IPR040442">
    <property type="entry name" value="Pyrv_kinase-like_dom_sf"/>
</dbReference>